<dbReference type="Proteomes" id="UP000239480">
    <property type="component" value="Unassembled WGS sequence"/>
</dbReference>
<sequence length="174" mass="19277">MPVRIVPHDPRWTEAFASEACALRRALGPTASGIHHIGSTAIPGIRAKPIIDILIETPALDELASRTSGMRALGYEAMGAFGIPGRLYYRKETPDGVRTHHVHAFAQGSEHARRHLAFRDYLIAHPEIARTYSDLKVALTQGGTTNADAYIDGKDPFIQRTEREALAWWLASRR</sequence>
<keyword evidence="1" id="KW-0808">Transferase</keyword>
<name>A0A2T0RNJ7_9RHOB</name>
<accession>A0A2T0RNJ7</accession>
<dbReference type="GO" id="GO:0016740">
    <property type="term" value="F:transferase activity"/>
    <property type="evidence" value="ECO:0007669"/>
    <property type="project" value="UniProtKB-KW"/>
</dbReference>
<gene>
    <name evidence="1" type="ORF">CLV78_106249</name>
</gene>
<dbReference type="RefSeq" id="WP_106205773.1">
    <property type="nucleotide sequence ID" value="NZ_PVTD01000006.1"/>
</dbReference>
<dbReference type="PANTHER" id="PTHR34822">
    <property type="entry name" value="GRPB DOMAIN PROTEIN (AFU_ORTHOLOGUE AFUA_1G01530)"/>
    <property type="match status" value="1"/>
</dbReference>
<comment type="caution">
    <text evidence="1">The sequence shown here is derived from an EMBL/GenBank/DDBJ whole genome shotgun (WGS) entry which is preliminary data.</text>
</comment>
<reference evidence="1 2" key="1">
    <citation type="submission" date="2018-03" db="EMBL/GenBank/DDBJ databases">
        <title>Genomic Encyclopedia of Archaeal and Bacterial Type Strains, Phase II (KMG-II): from individual species to whole genera.</title>
        <authorList>
            <person name="Goeker M."/>
        </authorList>
    </citation>
    <scope>NUCLEOTIDE SEQUENCE [LARGE SCALE GENOMIC DNA]</scope>
    <source>
        <strain evidence="1 2">DSM 29328</strain>
    </source>
</reference>
<dbReference type="EMBL" id="PVTD01000006">
    <property type="protein sequence ID" value="PRY22707.1"/>
    <property type="molecule type" value="Genomic_DNA"/>
</dbReference>
<dbReference type="SUPFAM" id="SSF81301">
    <property type="entry name" value="Nucleotidyltransferase"/>
    <property type="match status" value="1"/>
</dbReference>
<dbReference type="InterPro" id="IPR043519">
    <property type="entry name" value="NT_sf"/>
</dbReference>
<evidence type="ECO:0000313" key="1">
    <source>
        <dbReference type="EMBL" id="PRY22707.1"/>
    </source>
</evidence>
<dbReference type="InterPro" id="IPR007344">
    <property type="entry name" value="GrpB/CoaE"/>
</dbReference>
<keyword evidence="2" id="KW-1185">Reference proteome</keyword>
<protein>
    <submittedName>
        <fullName evidence="1">GrpB-like predicted nucleotidyltransferase (UPF0157 family)</fullName>
    </submittedName>
</protein>
<dbReference type="Pfam" id="PF04229">
    <property type="entry name" value="GrpB"/>
    <property type="match status" value="1"/>
</dbReference>
<dbReference type="PANTHER" id="PTHR34822:SF1">
    <property type="entry name" value="GRPB FAMILY PROTEIN"/>
    <property type="match status" value="1"/>
</dbReference>
<organism evidence="1 2">
    <name type="scientific">Aliiruegeria haliotis</name>
    <dbReference type="NCBI Taxonomy" id="1280846"/>
    <lineage>
        <taxon>Bacteria</taxon>
        <taxon>Pseudomonadati</taxon>
        <taxon>Pseudomonadota</taxon>
        <taxon>Alphaproteobacteria</taxon>
        <taxon>Rhodobacterales</taxon>
        <taxon>Roseobacteraceae</taxon>
        <taxon>Aliiruegeria</taxon>
    </lineage>
</organism>
<dbReference type="OrthoDB" id="9799092at2"/>
<dbReference type="AlphaFoldDB" id="A0A2T0RNJ7"/>
<proteinExistence type="predicted"/>
<evidence type="ECO:0000313" key="2">
    <source>
        <dbReference type="Proteomes" id="UP000239480"/>
    </source>
</evidence>
<dbReference type="Gene3D" id="3.30.460.10">
    <property type="entry name" value="Beta Polymerase, domain 2"/>
    <property type="match status" value="1"/>
</dbReference>